<keyword evidence="15" id="KW-1185">Reference proteome</keyword>
<feature type="compositionally biased region" description="Basic residues" evidence="12">
    <location>
        <begin position="410"/>
        <end position="426"/>
    </location>
</feature>
<feature type="compositionally biased region" description="Basic residues" evidence="12">
    <location>
        <begin position="434"/>
        <end position="450"/>
    </location>
</feature>
<keyword evidence="9" id="KW-1015">Disulfide bond</keyword>
<dbReference type="AlphaFoldDB" id="A0A165G6Q9"/>
<protein>
    <recommendedName>
        <fullName evidence="16">Lytic polysaccharide monooxygenase</fullName>
    </recommendedName>
</protein>
<proteinExistence type="inferred from homology"/>
<feature type="chain" id="PRO_5007858089" description="Lytic polysaccharide monooxygenase" evidence="13">
    <location>
        <begin position="19"/>
        <end position="450"/>
    </location>
</feature>
<evidence type="ECO:0000256" key="11">
    <source>
        <dbReference type="ARBA" id="ARBA00046340"/>
    </source>
</evidence>
<accession>A0A165G6Q9</accession>
<evidence type="ECO:0000256" key="9">
    <source>
        <dbReference type="ARBA" id="ARBA00023157"/>
    </source>
</evidence>
<keyword evidence="3" id="KW-0964">Secreted</keyword>
<keyword evidence="8" id="KW-0503">Monooxygenase</keyword>
<gene>
    <name evidence="14" type="ORF">CALCODRAFT_495905</name>
</gene>
<comment type="similarity">
    <text evidence="11">Belongs to the polysaccharide monooxygenase AA14 family.</text>
</comment>
<evidence type="ECO:0000256" key="3">
    <source>
        <dbReference type="ARBA" id="ARBA00022525"/>
    </source>
</evidence>
<evidence type="ECO:0000256" key="5">
    <source>
        <dbReference type="ARBA" id="ARBA00022729"/>
    </source>
</evidence>
<comment type="cofactor">
    <cofactor evidence="1">
        <name>Cu(2+)</name>
        <dbReference type="ChEBI" id="CHEBI:29036"/>
    </cofactor>
</comment>
<dbReference type="GO" id="GO:0004497">
    <property type="term" value="F:monooxygenase activity"/>
    <property type="evidence" value="ECO:0007669"/>
    <property type="project" value="UniProtKB-KW"/>
</dbReference>
<evidence type="ECO:0000256" key="10">
    <source>
        <dbReference type="ARBA" id="ARBA00023180"/>
    </source>
</evidence>
<evidence type="ECO:0000313" key="14">
    <source>
        <dbReference type="EMBL" id="KZT57666.1"/>
    </source>
</evidence>
<feature type="compositionally biased region" description="Low complexity" evidence="12">
    <location>
        <begin position="290"/>
        <end position="395"/>
    </location>
</feature>
<keyword evidence="10" id="KW-0325">Glycoprotein</keyword>
<evidence type="ECO:0000256" key="6">
    <source>
        <dbReference type="ARBA" id="ARBA00023002"/>
    </source>
</evidence>
<dbReference type="STRING" id="1353952.A0A165G6Q9"/>
<dbReference type="GO" id="GO:0046872">
    <property type="term" value="F:metal ion binding"/>
    <property type="evidence" value="ECO:0007669"/>
    <property type="project" value="UniProtKB-KW"/>
</dbReference>
<dbReference type="EMBL" id="KV423960">
    <property type="protein sequence ID" value="KZT57666.1"/>
    <property type="molecule type" value="Genomic_DNA"/>
</dbReference>
<dbReference type="Pfam" id="PF22810">
    <property type="entry name" value="LPMO_AA14"/>
    <property type="match status" value="1"/>
</dbReference>
<evidence type="ECO:0000313" key="15">
    <source>
        <dbReference type="Proteomes" id="UP000076842"/>
    </source>
</evidence>
<dbReference type="InParanoid" id="A0A165G6Q9"/>
<feature type="signal peptide" evidence="13">
    <location>
        <begin position="1"/>
        <end position="18"/>
    </location>
</feature>
<feature type="compositionally biased region" description="Polar residues" evidence="12">
    <location>
        <begin position="398"/>
        <end position="409"/>
    </location>
</feature>
<feature type="region of interest" description="Disordered" evidence="12">
    <location>
        <begin position="219"/>
        <end position="243"/>
    </location>
</feature>
<dbReference type="InterPro" id="IPR054497">
    <property type="entry name" value="LPMO_AA14"/>
</dbReference>
<name>A0A165G6Q9_9BASI</name>
<evidence type="ECO:0008006" key="16">
    <source>
        <dbReference type="Google" id="ProtNLM"/>
    </source>
</evidence>
<evidence type="ECO:0000256" key="12">
    <source>
        <dbReference type="SAM" id="MobiDB-lite"/>
    </source>
</evidence>
<evidence type="ECO:0000256" key="8">
    <source>
        <dbReference type="ARBA" id="ARBA00023033"/>
    </source>
</evidence>
<organism evidence="14 15">
    <name type="scientific">Calocera cornea HHB12733</name>
    <dbReference type="NCBI Taxonomy" id="1353952"/>
    <lineage>
        <taxon>Eukaryota</taxon>
        <taxon>Fungi</taxon>
        <taxon>Dikarya</taxon>
        <taxon>Basidiomycota</taxon>
        <taxon>Agaricomycotina</taxon>
        <taxon>Dacrymycetes</taxon>
        <taxon>Dacrymycetales</taxon>
        <taxon>Dacrymycetaceae</taxon>
        <taxon>Calocera</taxon>
    </lineage>
</organism>
<evidence type="ECO:0000256" key="7">
    <source>
        <dbReference type="ARBA" id="ARBA00023008"/>
    </source>
</evidence>
<dbReference type="GO" id="GO:0005576">
    <property type="term" value="C:extracellular region"/>
    <property type="evidence" value="ECO:0007669"/>
    <property type="project" value="UniProtKB-SubCell"/>
</dbReference>
<keyword evidence="6" id="KW-0560">Oxidoreductase</keyword>
<evidence type="ECO:0000256" key="4">
    <source>
        <dbReference type="ARBA" id="ARBA00022723"/>
    </source>
</evidence>
<keyword evidence="7" id="KW-0186">Copper</keyword>
<feature type="region of interest" description="Disordered" evidence="12">
    <location>
        <begin position="286"/>
        <end position="450"/>
    </location>
</feature>
<evidence type="ECO:0000256" key="2">
    <source>
        <dbReference type="ARBA" id="ARBA00004613"/>
    </source>
</evidence>
<dbReference type="OrthoDB" id="2019572at2759"/>
<evidence type="ECO:0000256" key="1">
    <source>
        <dbReference type="ARBA" id="ARBA00001973"/>
    </source>
</evidence>
<keyword evidence="5 13" id="KW-0732">Signal</keyword>
<sequence>MIFSTLLAASIAVLPAAAHLAAWHPSMYGFNWTLDASSWTGSYDNRPVAPMYNMPFTEWWMHGHQNLPPNPGDYLELPAGGKFEVEMACDKSATDYWNTSGQADFRQGNWPCPGASSIEFHTATINDTKGCAFGIAYKSDIASVTQADITIFTVNYTCPWYRAQWFDVPADLPPCDDCICTFNWIHGEDPGSGAQQIYQNGYKCKVLNDGPGKQLQAPLPARRCGADPQFDKPADPSNCTGGTGGGAKQGLYWLQQDGNNMFEDYYMPPLYNGLYGFSDGAQTDIFVPDGATATPAPSTSSGSAPATSTSSVSMTTTAPAVASDSGSYSSSSSSSTASSASADSSSTSTSSVSTSSSPSTSSTSSASSTTSTAISSSTSTTSGAAATPSAAGDVADASTANTCNTQQKLSSRRRSQKPKGKKKKRSASGLVKKSGTKRRGSGKKRHAKRH</sequence>
<comment type="subcellular location">
    <subcellularLocation>
        <location evidence="2">Secreted</location>
    </subcellularLocation>
</comment>
<keyword evidence="4" id="KW-0479">Metal-binding</keyword>
<evidence type="ECO:0000256" key="13">
    <source>
        <dbReference type="SAM" id="SignalP"/>
    </source>
</evidence>
<reference evidence="14 15" key="1">
    <citation type="journal article" date="2016" name="Mol. Biol. Evol.">
        <title>Comparative Genomics of Early-Diverging Mushroom-Forming Fungi Provides Insights into the Origins of Lignocellulose Decay Capabilities.</title>
        <authorList>
            <person name="Nagy L.G."/>
            <person name="Riley R."/>
            <person name="Tritt A."/>
            <person name="Adam C."/>
            <person name="Daum C."/>
            <person name="Floudas D."/>
            <person name="Sun H."/>
            <person name="Yadav J.S."/>
            <person name="Pangilinan J."/>
            <person name="Larsson K.H."/>
            <person name="Matsuura K."/>
            <person name="Barry K."/>
            <person name="Labutti K."/>
            <person name="Kuo R."/>
            <person name="Ohm R.A."/>
            <person name="Bhattacharya S.S."/>
            <person name="Shirouzu T."/>
            <person name="Yoshinaga Y."/>
            <person name="Martin F.M."/>
            <person name="Grigoriev I.V."/>
            <person name="Hibbett D.S."/>
        </authorList>
    </citation>
    <scope>NUCLEOTIDE SEQUENCE [LARGE SCALE GENOMIC DNA]</scope>
    <source>
        <strain evidence="14 15">HHB12733</strain>
    </source>
</reference>
<dbReference type="Proteomes" id="UP000076842">
    <property type="component" value="Unassembled WGS sequence"/>
</dbReference>